<dbReference type="InterPro" id="IPR013595">
    <property type="entry name" value="Pept_S33_TAP-like_C"/>
</dbReference>
<proteinExistence type="inferred from homology"/>
<dbReference type="PANTHER" id="PTHR43248">
    <property type="entry name" value="2-SUCCINYL-6-HYDROXY-2,4-CYCLOHEXADIENE-1-CARBOXYLATE SYNTHASE"/>
    <property type="match status" value="1"/>
</dbReference>
<dbReference type="SUPFAM" id="SSF53474">
    <property type="entry name" value="alpha/beta-Hydrolases"/>
    <property type="match status" value="1"/>
</dbReference>
<sequence>MSLFIFSAALGLFATAGAVRRQAGQTGIDFQPCQELNNNITRINGVEGTTFECATLNVPLDYTDLSSRPLELDLFRVPATEEPVLGSVLINFGGPGGTGAENLPAYAANARNVIGAQWHLVSWDPRGTGNTIPFQCDVSAVAGITVPSRKRDELGNLVSTNTTEVFLEGAWQSAGQVADACYAQNREDETATLIGTAFVARDIMEIVDALDEDGLLRYYGWSYGTALGSYVAAMFPDRVESMVLDANVNPYDYRAGHYGKWTSDTDEAFQGFIQTCYNATDDCDLYTLLQPDSPQDILDAINLALTPFARNATNGDQAYLAYLALKFSIINPLYFPRTWPMLASTIAELLNGSTSAPPSMETYGTAENAILGIRSGDATFIANSTEEYLPQVEYQSTISPGFSDIAYWPLWISAQWRIPARERYWGVFKATTKTPILYINGEFDPATPLVNAYTSSKGFEGSVVLPHSGYGHGIFADPSECVARYVRAYFKEGTLPDGGTRCEPDQSVVEVWRSAVRADEAAENSSTTGGSNATSSATPAATNGAGRVRGSVALAIGAVVAVAVIGVL</sequence>
<evidence type="ECO:0000256" key="1">
    <source>
        <dbReference type="ARBA" id="ARBA00010088"/>
    </source>
</evidence>
<organism evidence="7 8">
    <name type="scientific">Saxophila tyrrhenica</name>
    <dbReference type="NCBI Taxonomy" id="1690608"/>
    <lineage>
        <taxon>Eukaryota</taxon>
        <taxon>Fungi</taxon>
        <taxon>Dikarya</taxon>
        <taxon>Ascomycota</taxon>
        <taxon>Pezizomycotina</taxon>
        <taxon>Dothideomycetes</taxon>
        <taxon>Dothideomycetidae</taxon>
        <taxon>Mycosphaerellales</taxon>
        <taxon>Extremaceae</taxon>
        <taxon>Saxophila</taxon>
    </lineage>
</organism>
<evidence type="ECO:0000259" key="5">
    <source>
        <dbReference type="Pfam" id="PF00561"/>
    </source>
</evidence>
<feature type="compositionally biased region" description="Low complexity" evidence="3">
    <location>
        <begin position="524"/>
        <end position="542"/>
    </location>
</feature>
<dbReference type="Gene3D" id="3.40.50.1820">
    <property type="entry name" value="alpha/beta hydrolase"/>
    <property type="match status" value="1"/>
</dbReference>
<evidence type="ECO:0000256" key="3">
    <source>
        <dbReference type="SAM" id="MobiDB-lite"/>
    </source>
</evidence>
<feature type="region of interest" description="Disordered" evidence="3">
    <location>
        <begin position="519"/>
        <end position="542"/>
    </location>
</feature>
<dbReference type="GeneID" id="89925225"/>
<evidence type="ECO:0000313" key="7">
    <source>
        <dbReference type="EMBL" id="KAK5172241.1"/>
    </source>
</evidence>
<dbReference type="InterPro" id="IPR000073">
    <property type="entry name" value="AB_hydrolase_1"/>
</dbReference>
<dbReference type="Pfam" id="PF08386">
    <property type="entry name" value="Abhydrolase_4"/>
    <property type="match status" value="1"/>
</dbReference>
<dbReference type="EMBL" id="JAVRRT010000005">
    <property type="protein sequence ID" value="KAK5172241.1"/>
    <property type="molecule type" value="Genomic_DNA"/>
</dbReference>
<gene>
    <name evidence="7" type="ORF">LTR77_003879</name>
</gene>
<name>A0AAV9PHV9_9PEZI</name>
<comment type="similarity">
    <text evidence="1">Belongs to the peptidase S33 family.</text>
</comment>
<feature type="domain" description="Peptidase S33 tripeptidyl aminopeptidase-like C-terminal" evidence="6">
    <location>
        <begin position="413"/>
        <end position="502"/>
    </location>
</feature>
<dbReference type="AlphaFoldDB" id="A0AAV9PHV9"/>
<keyword evidence="2" id="KW-0378">Hydrolase</keyword>
<evidence type="ECO:0000313" key="8">
    <source>
        <dbReference type="Proteomes" id="UP001337655"/>
    </source>
</evidence>
<evidence type="ECO:0000256" key="2">
    <source>
        <dbReference type="ARBA" id="ARBA00022801"/>
    </source>
</evidence>
<reference evidence="7 8" key="1">
    <citation type="submission" date="2023-08" db="EMBL/GenBank/DDBJ databases">
        <title>Black Yeasts Isolated from many extreme environments.</title>
        <authorList>
            <person name="Coleine C."/>
            <person name="Stajich J.E."/>
            <person name="Selbmann L."/>
        </authorList>
    </citation>
    <scope>NUCLEOTIDE SEQUENCE [LARGE SCALE GENOMIC DNA]</scope>
    <source>
        <strain evidence="7 8">CCFEE 5935</strain>
    </source>
</reference>
<dbReference type="PANTHER" id="PTHR43248:SF25">
    <property type="entry name" value="AB HYDROLASE-1 DOMAIN-CONTAINING PROTEIN-RELATED"/>
    <property type="match status" value="1"/>
</dbReference>
<evidence type="ECO:0000259" key="6">
    <source>
        <dbReference type="Pfam" id="PF08386"/>
    </source>
</evidence>
<feature type="domain" description="AB hydrolase-1" evidence="5">
    <location>
        <begin position="112"/>
        <end position="274"/>
    </location>
</feature>
<feature type="chain" id="PRO_5043743137" description="Peptidase S33 tripeptidyl aminopeptidase-like C-terminal domain-containing protein" evidence="4">
    <location>
        <begin position="19"/>
        <end position="568"/>
    </location>
</feature>
<dbReference type="Pfam" id="PF00561">
    <property type="entry name" value="Abhydrolase_1"/>
    <property type="match status" value="1"/>
</dbReference>
<keyword evidence="8" id="KW-1185">Reference proteome</keyword>
<keyword evidence="4" id="KW-0732">Signal</keyword>
<dbReference type="InterPro" id="IPR029058">
    <property type="entry name" value="AB_hydrolase_fold"/>
</dbReference>
<comment type="caution">
    <text evidence="7">The sequence shown here is derived from an EMBL/GenBank/DDBJ whole genome shotgun (WGS) entry which is preliminary data.</text>
</comment>
<evidence type="ECO:0000256" key="4">
    <source>
        <dbReference type="SAM" id="SignalP"/>
    </source>
</evidence>
<accession>A0AAV9PHV9</accession>
<dbReference type="InterPro" id="IPR051601">
    <property type="entry name" value="Serine_prot/Carboxylest_S33"/>
</dbReference>
<protein>
    <recommendedName>
        <fullName evidence="9">Peptidase S33 tripeptidyl aminopeptidase-like C-terminal domain-containing protein</fullName>
    </recommendedName>
</protein>
<dbReference type="GO" id="GO:0016787">
    <property type="term" value="F:hydrolase activity"/>
    <property type="evidence" value="ECO:0007669"/>
    <property type="project" value="UniProtKB-KW"/>
</dbReference>
<dbReference type="RefSeq" id="XP_064661085.1">
    <property type="nucleotide sequence ID" value="XM_064801134.1"/>
</dbReference>
<evidence type="ECO:0008006" key="9">
    <source>
        <dbReference type="Google" id="ProtNLM"/>
    </source>
</evidence>
<dbReference type="Proteomes" id="UP001337655">
    <property type="component" value="Unassembled WGS sequence"/>
</dbReference>
<feature type="signal peptide" evidence="4">
    <location>
        <begin position="1"/>
        <end position="18"/>
    </location>
</feature>